<organism evidence="2 3">
    <name type="scientific">Lentinus brumalis</name>
    <dbReference type="NCBI Taxonomy" id="2498619"/>
    <lineage>
        <taxon>Eukaryota</taxon>
        <taxon>Fungi</taxon>
        <taxon>Dikarya</taxon>
        <taxon>Basidiomycota</taxon>
        <taxon>Agaricomycotina</taxon>
        <taxon>Agaricomycetes</taxon>
        <taxon>Polyporales</taxon>
        <taxon>Polyporaceae</taxon>
        <taxon>Lentinus</taxon>
    </lineage>
</organism>
<proteinExistence type="predicted"/>
<keyword evidence="3" id="KW-1185">Reference proteome</keyword>
<feature type="region of interest" description="Disordered" evidence="1">
    <location>
        <begin position="1"/>
        <end position="28"/>
    </location>
</feature>
<dbReference type="EMBL" id="KZ857564">
    <property type="protein sequence ID" value="RDX40336.1"/>
    <property type="molecule type" value="Genomic_DNA"/>
</dbReference>
<accession>A0A371CJ88</accession>
<gene>
    <name evidence="2" type="ORF">OH76DRAFT_360839</name>
</gene>
<feature type="compositionally biased region" description="Polar residues" evidence="1">
    <location>
        <begin position="15"/>
        <end position="28"/>
    </location>
</feature>
<feature type="region of interest" description="Disordered" evidence="1">
    <location>
        <begin position="68"/>
        <end position="106"/>
    </location>
</feature>
<name>A0A371CJ88_9APHY</name>
<protein>
    <submittedName>
        <fullName evidence="2">Uncharacterized protein</fullName>
    </submittedName>
</protein>
<dbReference type="Proteomes" id="UP000256964">
    <property type="component" value="Unassembled WGS sequence"/>
</dbReference>
<sequence>MSPADGNPSPAGHLSQLTLVSEDSSGDTATHLLPDSGCIFQSQPASSATAFTNHGLARTVAAAYHPPLRRLGPPRVYDRPHQLVPRGGSPQFTRSSTRAPPHRPPGRTAAACMAQHCEPQAEEAIAFVPRVLFRSRIDRVTHNSPQALSSVCSSCSMSPGPPGSS</sequence>
<evidence type="ECO:0000256" key="1">
    <source>
        <dbReference type="SAM" id="MobiDB-lite"/>
    </source>
</evidence>
<dbReference type="AlphaFoldDB" id="A0A371CJ88"/>
<feature type="compositionally biased region" description="Low complexity" evidence="1">
    <location>
        <begin position="144"/>
        <end position="158"/>
    </location>
</feature>
<evidence type="ECO:0000313" key="3">
    <source>
        <dbReference type="Proteomes" id="UP000256964"/>
    </source>
</evidence>
<feature type="region of interest" description="Disordered" evidence="1">
    <location>
        <begin position="143"/>
        <end position="165"/>
    </location>
</feature>
<reference evidence="2 3" key="1">
    <citation type="journal article" date="2018" name="Biotechnol. Biofuels">
        <title>Integrative visual omics of the white-rot fungus Polyporus brumalis exposes the biotechnological potential of its oxidative enzymes for delignifying raw plant biomass.</title>
        <authorList>
            <person name="Miyauchi S."/>
            <person name="Rancon A."/>
            <person name="Drula E."/>
            <person name="Hage H."/>
            <person name="Chaduli D."/>
            <person name="Favel A."/>
            <person name="Grisel S."/>
            <person name="Henrissat B."/>
            <person name="Herpoel-Gimbert I."/>
            <person name="Ruiz-Duenas F.J."/>
            <person name="Chevret D."/>
            <person name="Hainaut M."/>
            <person name="Lin J."/>
            <person name="Wang M."/>
            <person name="Pangilinan J."/>
            <person name="Lipzen A."/>
            <person name="Lesage-Meessen L."/>
            <person name="Navarro D."/>
            <person name="Riley R."/>
            <person name="Grigoriev I.V."/>
            <person name="Zhou S."/>
            <person name="Raouche S."/>
            <person name="Rosso M.N."/>
        </authorList>
    </citation>
    <scope>NUCLEOTIDE SEQUENCE [LARGE SCALE GENOMIC DNA]</scope>
    <source>
        <strain evidence="2 3">BRFM 1820</strain>
    </source>
</reference>
<evidence type="ECO:0000313" key="2">
    <source>
        <dbReference type="EMBL" id="RDX40336.1"/>
    </source>
</evidence>